<reference evidence="1" key="1">
    <citation type="submission" date="2021-01" db="EMBL/GenBank/DDBJ databases">
        <authorList>
            <person name="Corre E."/>
            <person name="Pelletier E."/>
            <person name="Niang G."/>
            <person name="Scheremetjew M."/>
            <person name="Finn R."/>
            <person name="Kale V."/>
            <person name="Holt S."/>
            <person name="Cochrane G."/>
            <person name="Meng A."/>
            <person name="Brown T."/>
            <person name="Cohen L."/>
        </authorList>
    </citation>
    <scope>NUCLEOTIDE SEQUENCE</scope>
    <source>
        <strain evidence="1">Isolate 1302-5</strain>
    </source>
</reference>
<dbReference type="Gene3D" id="1.25.40.10">
    <property type="entry name" value="Tetratricopeptide repeat domain"/>
    <property type="match status" value="1"/>
</dbReference>
<dbReference type="AlphaFoldDB" id="A0A7S4JMS1"/>
<dbReference type="InterPro" id="IPR011990">
    <property type="entry name" value="TPR-like_helical_dom_sf"/>
</dbReference>
<gene>
    <name evidence="1" type="ORF">OAUR00152_LOCUS30508</name>
</gene>
<name>A0A7S4JMS1_9STRA</name>
<organism evidence="1">
    <name type="scientific">Odontella aurita</name>
    <dbReference type="NCBI Taxonomy" id="265563"/>
    <lineage>
        <taxon>Eukaryota</taxon>
        <taxon>Sar</taxon>
        <taxon>Stramenopiles</taxon>
        <taxon>Ochrophyta</taxon>
        <taxon>Bacillariophyta</taxon>
        <taxon>Mediophyceae</taxon>
        <taxon>Biddulphiophycidae</taxon>
        <taxon>Eupodiscales</taxon>
        <taxon>Odontellaceae</taxon>
        <taxon>Odontella</taxon>
    </lineage>
</organism>
<evidence type="ECO:0008006" key="2">
    <source>
        <dbReference type="Google" id="ProtNLM"/>
    </source>
</evidence>
<proteinExistence type="predicted"/>
<accession>A0A7S4JMS1</accession>
<protein>
    <recommendedName>
        <fullName evidence="2">Sel1 repeat family protein</fullName>
    </recommendedName>
</protein>
<dbReference type="SUPFAM" id="SSF81901">
    <property type="entry name" value="HCP-like"/>
    <property type="match status" value="1"/>
</dbReference>
<evidence type="ECO:0000313" key="1">
    <source>
        <dbReference type="EMBL" id="CAE2268561.1"/>
    </source>
</evidence>
<sequence length="159" mass="17199">MEAAELGSKAAQYQTALNYLPGGALSDICDNDDEAVLKWVKLAAENGHAEEQMTYGCKYWLEGNYGLSTNYEKAVIWMRRALARGVGDGGYPDPRGDFLSQKSFHSGLETTTMVARKLYLQVGPFPEDMDSIEAARLAADCGIFGAIDAICSIDNSGAD</sequence>
<dbReference type="EMBL" id="HBKQ01044304">
    <property type="protein sequence ID" value="CAE2268561.1"/>
    <property type="molecule type" value="Transcribed_RNA"/>
</dbReference>